<feature type="region of interest" description="Disordered" evidence="1">
    <location>
        <begin position="401"/>
        <end position="683"/>
    </location>
</feature>
<feature type="compositionally biased region" description="Low complexity" evidence="1">
    <location>
        <begin position="476"/>
        <end position="485"/>
    </location>
</feature>
<gene>
    <name evidence="2" type="ORF">AURANDRAFT_65504</name>
</gene>
<feature type="compositionally biased region" description="Acidic residues" evidence="1">
    <location>
        <begin position="442"/>
        <end position="452"/>
    </location>
</feature>
<sequence>MLVALQRALDRLCHAKDGQAARAERGAIERDDDRDAFVDASSVGGRAYADAWAARKELDGAAELDRWRANDGTGGCGVFDEAALGFYPFGMAETVPYRARRTLGRTALGGRMHGAMVGTADDRGAKLVREPRKRHADALEMELERVREEEAAVFKARVRAQDVDHVDVADSTSPILGVRGLDDDAPEPEPEPEPEDVVRSERVLLPAVMPMSSRDLKDPHLRMQAISSRDLLAQATPQTPAASPAFVNIPTSPLKKKPMFRRSRTDGTDEKLAEMYVEDINASDTQEDDECSKEELEELEEGLVCHKMVRWEGEWRPAVRVLWEGAGRPKLCVVGASWAPCADGDWKVYWSENYGRTSTWCFMDDVDVADDRKAMAAHAVEAVSRAAAALELKARKADAARKADFDSLRDADADGAASDEESSDDEPIMQKKAAAGGADSSGSDEESDEELDGSGSSSDESDEEAKPIPKQQRPLATSGSAANRGRAAESGRGRGASLASPKPVVDGAACNLASHRKSAPAAPKVASQAWTLQPAAEAAAARKAAEAAAARQAAAARKAAAPQPAPAPAPAIQTRPQSVSSKSDDARSLSLAAKSAGSKRPASDKRPQSVSSKSDDARPSSLAAKSARQKRSAPSDDDASSSDSDDDYDPNGGNDLSDGEEIVELVPSQRGADGAGSRSQIDAAPLSLASQASQSLSGAMMSQARSQNDILLSGLEADEEAAYLVPRLDKMCEEMNTLSGAADV</sequence>
<dbReference type="GeneID" id="20225366"/>
<feature type="compositionally biased region" description="Low complexity" evidence="1">
    <location>
        <begin position="533"/>
        <end position="562"/>
    </location>
</feature>
<dbReference type="KEGG" id="aaf:AURANDRAFT_65504"/>
<dbReference type="AlphaFoldDB" id="F0YE56"/>
<dbReference type="InParanoid" id="F0YE56"/>
<proteinExistence type="predicted"/>
<dbReference type="RefSeq" id="XP_009038805.1">
    <property type="nucleotide sequence ID" value="XM_009040557.1"/>
</dbReference>
<feature type="region of interest" description="Disordered" evidence="1">
    <location>
        <begin position="174"/>
        <end position="196"/>
    </location>
</feature>
<protein>
    <submittedName>
        <fullName evidence="2">Uncharacterized protein</fullName>
    </submittedName>
</protein>
<feature type="compositionally biased region" description="Acidic residues" evidence="1">
    <location>
        <begin position="417"/>
        <end position="427"/>
    </location>
</feature>
<evidence type="ECO:0000256" key="1">
    <source>
        <dbReference type="SAM" id="MobiDB-lite"/>
    </source>
</evidence>
<feature type="compositionally biased region" description="Basic and acidic residues" evidence="1">
    <location>
        <begin position="601"/>
        <end position="618"/>
    </location>
</feature>
<feature type="compositionally biased region" description="Low complexity" evidence="1">
    <location>
        <begin position="588"/>
        <end position="600"/>
    </location>
</feature>
<reference evidence="2 3" key="1">
    <citation type="journal article" date="2011" name="Proc. Natl. Acad. Sci. U.S.A.">
        <title>Niche of harmful alga Aureococcus anophagefferens revealed through ecogenomics.</title>
        <authorList>
            <person name="Gobler C.J."/>
            <person name="Berry D.L."/>
            <person name="Dyhrman S.T."/>
            <person name="Wilhelm S.W."/>
            <person name="Salamov A."/>
            <person name="Lobanov A.V."/>
            <person name="Zhang Y."/>
            <person name="Collier J.L."/>
            <person name="Wurch L.L."/>
            <person name="Kustka A.B."/>
            <person name="Dill B.D."/>
            <person name="Shah M."/>
            <person name="VerBerkmoes N.C."/>
            <person name="Kuo A."/>
            <person name="Terry A."/>
            <person name="Pangilinan J."/>
            <person name="Lindquist E.A."/>
            <person name="Lucas S."/>
            <person name="Paulsen I.T."/>
            <person name="Hattenrath-Lehmann T.K."/>
            <person name="Talmage S.C."/>
            <person name="Walker E.A."/>
            <person name="Koch F."/>
            <person name="Burson A.M."/>
            <person name="Marcoval M.A."/>
            <person name="Tang Y.Z."/>
            <person name="Lecleir G.R."/>
            <person name="Coyne K.J."/>
            <person name="Berg G.M."/>
            <person name="Bertrand E.M."/>
            <person name="Saito M.A."/>
            <person name="Gladyshev V.N."/>
            <person name="Grigoriev I.V."/>
        </authorList>
    </citation>
    <scope>NUCLEOTIDE SEQUENCE [LARGE SCALE GENOMIC DNA]</scope>
    <source>
        <strain evidence="3">CCMP 1984</strain>
    </source>
</reference>
<accession>F0YE56</accession>
<dbReference type="Proteomes" id="UP000002729">
    <property type="component" value="Unassembled WGS sequence"/>
</dbReference>
<evidence type="ECO:0000313" key="3">
    <source>
        <dbReference type="Proteomes" id="UP000002729"/>
    </source>
</evidence>
<keyword evidence="3" id="KW-1185">Reference proteome</keyword>
<feature type="compositionally biased region" description="Acidic residues" evidence="1">
    <location>
        <begin position="635"/>
        <end position="649"/>
    </location>
</feature>
<organism evidence="3">
    <name type="scientific">Aureococcus anophagefferens</name>
    <name type="common">Harmful bloom alga</name>
    <dbReference type="NCBI Taxonomy" id="44056"/>
    <lineage>
        <taxon>Eukaryota</taxon>
        <taxon>Sar</taxon>
        <taxon>Stramenopiles</taxon>
        <taxon>Ochrophyta</taxon>
        <taxon>Pelagophyceae</taxon>
        <taxon>Pelagomonadales</taxon>
        <taxon>Pelagomonadaceae</taxon>
        <taxon>Aureococcus</taxon>
    </lineage>
</organism>
<evidence type="ECO:0000313" key="2">
    <source>
        <dbReference type="EMBL" id="EGB06633.1"/>
    </source>
</evidence>
<feature type="compositionally biased region" description="Acidic residues" evidence="1">
    <location>
        <begin position="183"/>
        <end position="195"/>
    </location>
</feature>
<name>F0YE56_AURAN</name>
<dbReference type="EMBL" id="GL833134">
    <property type="protein sequence ID" value="EGB06633.1"/>
    <property type="molecule type" value="Genomic_DNA"/>
</dbReference>
<feature type="compositionally biased region" description="Basic and acidic residues" evidence="1">
    <location>
        <begin position="401"/>
        <end position="412"/>
    </location>
</feature>